<name>A0A6N9R0S9_9MICC</name>
<dbReference type="AlphaFoldDB" id="A0A6N9R0S9"/>
<dbReference type="Proteomes" id="UP000471026">
    <property type="component" value="Unassembled WGS sequence"/>
</dbReference>
<sequence length="142" mass="15180">MINNEYLAARFKAASLVGRLMATPEGRKYFQENNYKSGQALITADYAETISSVLHRASRHSAPVTVAIVREDGELLMMSMEPTDPAIKSHIKSMSAGSSATIGMMYDACAQQGKRATVKIGDWGPDASATALPSASRILANA</sequence>
<comment type="caution">
    <text evidence="1">The sequence shown here is derived from an EMBL/GenBank/DDBJ whole genome shotgun (WGS) entry which is preliminary data.</text>
</comment>
<evidence type="ECO:0000313" key="2">
    <source>
        <dbReference type="Proteomes" id="UP000471026"/>
    </source>
</evidence>
<protein>
    <submittedName>
        <fullName evidence="1">Uncharacterized protein</fullName>
    </submittedName>
</protein>
<accession>A0A6N9R0S9</accession>
<organism evidence="1 2">
    <name type="scientific">Kocuria marina subsp. indica</name>
    <dbReference type="NCBI Taxonomy" id="1049583"/>
    <lineage>
        <taxon>Bacteria</taxon>
        <taxon>Bacillati</taxon>
        <taxon>Actinomycetota</taxon>
        <taxon>Actinomycetes</taxon>
        <taxon>Micrococcales</taxon>
        <taxon>Micrococcaceae</taxon>
        <taxon>Kocuria</taxon>
    </lineage>
</organism>
<evidence type="ECO:0000313" key="1">
    <source>
        <dbReference type="EMBL" id="NDO79132.1"/>
    </source>
</evidence>
<dbReference type="EMBL" id="WMHZ01000031">
    <property type="protein sequence ID" value="NDO79132.1"/>
    <property type="molecule type" value="Genomic_DNA"/>
</dbReference>
<dbReference type="RefSeq" id="WP_162230395.1">
    <property type="nucleotide sequence ID" value="NZ_WMHZ01000031.1"/>
</dbReference>
<gene>
    <name evidence="1" type="ORF">GKZ75_13115</name>
</gene>
<reference evidence="1 2" key="1">
    <citation type="submission" date="2019-11" db="EMBL/GenBank/DDBJ databases">
        <title>Draft genome sequence of Kocuria indica DP-K7, a methyl red degrading Actinobacterium.</title>
        <authorList>
            <person name="Kumaran S."/>
            <person name="Tischler D."/>
            <person name="Ngo A.C.R."/>
            <person name="Schultes F."/>
        </authorList>
    </citation>
    <scope>NUCLEOTIDE SEQUENCE [LARGE SCALE GENOMIC DNA]</scope>
    <source>
        <strain evidence="1 2">DP-K7</strain>
    </source>
</reference>
<proteinExistence type="predicted"/>